<keyword evidence="3" id="KW-1185">Reference proteome</keyword>
<evidence type="ECO:0000313" key="3">
    <source>
        <dbReference type="Proteomes" id="UP001148312"/>
    </source>
</evidence>
<feature type="region of interest" description="Disordered" evidence="1">
    <location>
        <begin position="472"/>
        <end position="493"/>
    </location>
</feature>
<protein>
    <submittedName>
        <fullName evidence="2">Uncharacterized protein</fullName>
    </submittedName>
</protein>
<dbReference type="InterPro" id="IPR022198">
    <property type="entry name" value="DUF3723"/>
</dbReference>
<proteinExistence type="predicted"/>
<evidence type="ECO:0000256" key="1">
    <source>
        <dbReference type="SAM" id="MobiDB-lite"/>
    </source>
</evidence>
<organism evidence="2 3">
    <name type="scientific">Penicillium diatomitis</name>
    <dbReference type="NCBI Taxonomy" id="2819901"/>
    <lineage>
        <taxon>Eukaryota</taxon>
        <taxon>Fungi</taxon>
        <taxon>Dikarya</taxon>
        <taxon>Ascomycota</taxon>
        <taxon>Pezizomycotina</taxon>
        <taxon>Eurotiomycetes</taxon>
        <taxon>Eurotiomycetidae</taxon>
        <taxon>Eurotiales</taxon>
        <taxon>Aspergillaceae</taxon>
        <taxon>Penicillium</taxon>
    </lineage>
</organism>
<reference evidence="2" key="1">
    <citation type="submission" date="2022-12" db="EMBL/GenBank/DDBJ databases">
        <authorList>
            <person name="Petersen C."/>
        </authorList>
    </citation>
    <scope>NUCLEOTIDE SEQUENCE</scope>
    <source>
        <strain evidence="2">IBT 30728</strain>
    </source>
</reference>
<dbReference type="RefSeq" id="XP_056786450.1">
    <property type="nucleotide sequence ID" value="XM_056938068.1"/>
</dbReference>
<dbReference type="AlphaFoldDB" id="A0A9W9WQS0"/>
<sequence>MSNLSQDYVEQIESALFDSHRRCFKATARVDISRLVFDQSFKKQMDNQANIDRFRRIMRIQGCQRLMQDCHVPVLIPVADWDSRVRLRRCEGGFDWLDVDIDYHLHAQDHETMITAARTRLGPTDQWWIVDVYVVEEAAQSDDATASVQEMFIRSLRERYSNNRRPPDGLVYERIRRYEGYLEDRVNRFAANNWWVVLETMCGSKKAKYLRAFFKHPTLPQKLDQLLPIEGLWEGMRIGLLHKVLAMRCDQAIICYWDRIYQTFLDMVGGNRQHLRLIDGLTVHLIQSRAPKVSAKDFGFLKRELEEGNLSRTIPATDRQAVWERLVEIDFPIPTLETFFKDRLYLEVARSVMQQLVVSDPNRRATIDESLYEQFDTHVPLTTSHRDESLKADLWEFWRFSLQYGFEMTEHQRRVSSFRGRHDSPTNTSQPLTEDRAVLWQYFLRFVQQRGFRVPDHLIASANLSLSLPPLRQPQPVSLETEPEVPAKRRNGKPYMDSIVGDHYALSTEALEQTWTFPRVTAGFLRQSVFFMFFRYLAGPRNGLNVQMLPENFQDFATSRGAVDGPAAQSLSSTVMAESTTAQLPNTSHGLTTPQPLPMLPSSSQASLVPTGYAVDVTVDDETHHLCLPHDLNTRFKFFQGLGEHYFHISNPADHERGMTADDCCGYYRENPRSRLHAILMSRPYHPFPDDPMQVADVVPTAMETPELQDARHWLQSAIATLDQLNGANQSLFEGSSDI</sequence>
<dbReference type="Proteomes" id="UP001148312">
    <property type="component" value="Unassembled WGS sequence"/>
</dbReference>
<name>A0A9W9WQS0_9EURO</name>
<dbReference type="GeneID" id="81628318"/>
<comment type="caution">
    <text evidence="2">The sequence shown here is derived from an EMBL/GenBank/DDBJ whole genome shotgun (WGS) entry which is preliminary data.</text>
</comment>
<dbReference type="EMBL" id="JAPWDQ010000013">
    <property type="protein sequence ID" value="KAJ5471904.1"/>
    <property type="molecule type" value="Genomic_DNA"/>
</dbReference>
<gene>
    <name evidence="2" type="ORF">N7539_008473</name>
</gene>
<evidence type="ECO:0000313" key="2">
    <source>
        <dbReference type="EMBL" id="KAJ5471904.1"/>
    </source>
</evidence>
<reference evidence="2" key="2">
    <citation type="journal article" date="2023" name="IMA Fungus">
        <title>Comparative genomic study of the Penicillium genus elucidates a diverse pangenome and 15 lateral gene transfer events.</title>
        <authorList>
            <person name="Petersen C."/>
            <person name="Sorensen T."/>
            <person name="Nielsen M.R."/>
            <person name="Sondergaard T.E."/>
            <person name="Sorensen J.L."/>
            <person name="Fitzpatrick D.A."/>
            <person name="Frisvad J.C."/>
            <person name="Nielsen K.L."/>
        </authorList>
    </citation>
    <scope>NUCLEOTIDE SEQUENCE</scope>
    <source>
        <strain evidence="2">IBT 30728</strain>
    </source>
</reference>
<feature type="region of interest" description="Disordered" evidence="1">
    <location>
        <begin position="572"/>
        <end position="594"/>
    </location>
</feature>
<accession>A0A9W9WQS0</accession>
<dbReference type="Pfam" id="PF12520">
    <property type="entry name" value="DUF3723"/>
    <property type="match status" value="1"/>
</dbReference>
<feature type="compositionally biased region" description="Polar residues" evidence="1">
    <location>
        <begin position="572"/>
        <end position="590"/>
    </location>
</feature>